<dbReference type="FunFam" id="2.40.50.100:FF:000020">
    <property type="entry name" value="50S ribosomal protein L27"/>
    <property type="match status" value="1"/>
</dbReference>
<dbReference type="PROSITE" id="PS00831">
    <property type="entry name" value="RIBOSOMAL_L27"/>
    <property type="match status" value="1"/>
</dbReference>
<dbReference type="InterPro" id="IPR001684">
    <property type="entry name" value="Ribosomal_bL27"/>
</dbReference>
<name>A0A2N2E9M3_9BACT</name>
<evidence type="ECO:0000313" key="7">
    <source>
        <dbReference type="EMBL" id="PKM91389.1"/>
    </source>
</evidence>
<protein>
    <recommendedName>
        <fullName evidence="4">Large ribosomal subunit protein bL27</fullName>
    </recommendedName>
    <alternativeName>
        <fullName evidence="5">50S ribosomal protein L27</fullName>
    </alternativeName>
</protein>
<dbReference type="Proteomes" id="UP000233517">
    <property type="component" value="Unassembled WGS sequence"/>
</dbReference>
<evidence type="ECO:0000256" key="2">
    <source>
        <dbReference type="ARBA" id="ARBA00022980"/>
    </source>
</evidence>
<feature type="region of interest" description="Disordered" evidence="6">
    <location>
        <begin position="1"/>
        <end position="30"/>
    </location>
</feature>
<dbReference type="PANTHER" id="PTHR15893">
    <property type="entry name" value="RIBOSOMAL PROTEIN L27"/>
    <property type="match status" value="1"/>
</dbReference>
<dbReference type="AlphaFoldDB" id="A0A2N2E9M3"/>
<dbReference type="GO" id="GO:1990904">
    <property type="term" value="C:ribonucleoprotein complex"/>
    <property type="evidence" value="ECO:0007669"/>
    <property type="project" value="UniProtKB-KW"/>
</dbReference>
<evidence type="ECO:0000256" key="5">
    <source>
        <dbReference type="ARBA" id="ARBA00035477"/>
    </source>
</evidence>
<comment type="similarity">
    <text evidence="1">Belongs to the bacterial ribosomal protein bL27 family.</text>
</comment>
<keyword evidence="3" id="KW-0687">Ribonucleoprotein</keyword>
<dbReference type="NCBIfam" id="TIGR00062">
    <property type="entry name" value="L27"/>
    <property type="match status" value="1"/>
</dbReference>
<evidence type="ECO:0000256" key="4">
    <source>
        <dbReference type="ARBA" id="ARBA00035175"/>
    </source>
</evidence>
<dbReference type="Gene3D" id="2.40.50.100">
    <property type="match status" value="1"/>
</dbReference>
<gene>
    <name evidence="7" type="ORF">CVU82_02215</name>
</gene>
<dbReference type="GO" id="GO:0003735">
    <property type="term" value="F:structural constituent of ribosome"/>
    <property type="evidence" value="ECO:0007669"/>
    <property type="project" value="InterPro"/>
</dbReference>
<keyword evidence="2 7" id="KW-0689">Ribosomal protein</keyword>
<dbReference type="GO" id="GO:0006412">
    <property type="term" value="P:translation"/>
    <property type="evidence" value="ECO:0007669"/>
    <property type="project" value="InterPro"/>
</dbReference>
<sequence length="95" mass="10215">MAHKKAGGSTTLGRDSQSKRLGVKLSDGQSAKTGSIIIRQRGAKYIAGTNVKKGSDDTLFSVKNGTVKFKTKKVKKFDGNMVSRKVVNVVTSEKK</sequence>
<evidence type="ECO:0000256" key="1">
    <source>
        <dbReference type="ARBA" id="ARBA00010797"/>
    </source>
</evidence>
<accession>A0A2N2E9M3</accession>
<evidence type="ECO:0000313" key="8">
    <source>
        <dbReference type="Proteomes" id="UP000233517"/>
    </source>
</evidence>
<dbReference type="PRINTS" id="PR00063">
    <property type="entry name" value="RIBOSOMALL27"/>
</dbReference>
<reference evidence="7 8" key="1">
    <citation type="journal article" date="2017" name="ISME J.">
        <title>Potential for microbial H2 and metal transformations associated with novel bacteria and archaea in deep terrestrial subsurface sediments.</title>
        <authorList>
            <person name="Hernsdorf A.W."/>
            <person name="Amano Y."/>
            <person name="Miyakawa K."/>
            <person name="Ise K."/>
            <person name="Suzuki Y."/>
            <person name="Anantharaman K."/>
            <person name="Probst A."/>
            <person name="Burstein D."/>
            <person name="Thomas B.C."/>
            <person name="Banfield J.F."/>
        </authorList>
    </citation>
    <scope>NUCLEOTIDE SEQUENCE [LARGE SCALE GENOMIC DNA]</scope>
    <source>
        <strain evidence="7">HGW-Falkowbacteria-1</strain>
    </source>
</reference>
<dbReference type="SUPFAM" id="SSF110324">
    <property type="entry name" value="Ribosomal L27 protein-like"/>
    <property type="match status" value="1"/>
</dbReference>
<evidence type="ECO:0000256" key="6">
    <source>
        <dbReference type="SAM" id="MobiDB-lite"/>
    </source>
</evidence>
<proteinExistence type="inferred from homology"/>
<dbReference type="InterPro" id="IPR018261">
    <property type="entry name" value="Ribosomal_bL27_CS"/>
</dbReference>
<evidence type="ECO:0000256" key="3">
    <source>
        <dbReference type="ARBA" id="ARBA00023274"/>
    </source>
</evidence>
<dbReference type="EMBL" id="PHAI01000002">
    <property type="protein sequence ID" value="PKM91389.1"/>
    <property type="molecule type" value="Genomic_DNA"/>
</dbReference>
<dbReference type="Pfam" id="PF01016">
    <property type="entry name" value="Ribosomal_L27"/>
    <property type="match status" value="1"/>
</dbReference>
<dbReference type="PANTHER" id="PTHR15893:SF0">
    <property type="entry name" value="LARGE RIBOSOMAL SUBUNIT PROTEIN BL27M"/>
    <property type="match status" value="1"/>
</dbReference>
<dbReference type="GO" id="GO:0005840">
    <property type="term" value="C:ribosome"/>
    <property type="evidence" value="ECO:0007669"/>
    <property type="project" value="UniProtKB-KW"/>
</dbReference>
<organism evidence="7 8">
    <name type="scientific">Candidatus Falkowbacteria bacterium HGW-Falkowbacteria-1</name>
    <dbReference type="NCBI Taxonomy" id="2013768"/>
    <lineage>
        <taxon>Bacteria</taxon>
        <taxon>Candidatus Falkowiibacteriota</taxon>
    </lineage>
</organism>
<comment type="caution">
    <text evidence="7">The sequence shown here is derived from an EMBL/GenBank/DDBJ whole genome shotgun (WGS) entry which is preliminary data.</text>
</comment>